<gene>
    <name evidence="2" type="ordered locus">Acid_4791</name>
</gene>
<proteinExistence type="predicted"/>
<sequence length="147" mass="16561">MAGYLDQYGAGEERRGKIIKTVVISLVLLVVVGGSLLFVFHNYREERQVKEFFTELGSHNYKAAYALFGCTEAKPCRYYPFDKFMEDWGPNSGRTGFENARITRSRSCGSGVLLTVDYGKNQQEKLWVERQDMSIGFPPVQGCPAGL</sequence>
<dbReference type="EMBL" id="CP000473">
    <property type="protein sequence ID" value="ABJ85750.1"/>
    <property type="molecule type" value="Genomic_DNA"/>
</dbReference>
<dbReference type="KEGG" id="sus:Acid_4791"/>
<dbReference type="InParanoid" id="Q01X65"/>
<feature type="transmembrane region" description="Helical" evidence="1">
    <location>
        <begin position="18"/>
        <end position="40"/>
    </location>
</feature>
<name>Q01X65_SOLUE</name>
<dbReference type="AlphaFoldDB" id="Q01X65"/>
<keyword evidence="1" id="KW-0472">Membrane</keyword>
<reference evidence="2" key="1">
    <citation type="submission" date="2006-10" db="EMBL/GenBank/DDBJ databases">
        <title>Complete sequence of Solibacter usitatus Ellin6076.</title>
        <authorList>
            <consortium name="US DOE Joint Genome Institute"/>
            <person name="Copeland A."/>
            <person name="Lucas S."/>
            <person name="Lapidus A."/>
            <person name="Barry K."/>
            <person name="Detter J.C."/>
            <person name="Glavina del Rio T."/>
            <person name="Hammon N."/>
            <person name="Israni S."/>
            <person name="Dalin E."/>
            <person name="Tice H."/>
            <person name="Pitluck S."/>
            <person name="Thompson L.S."/>
            <person name="Brettin T."/>
            <person name="Bruce D."/>
            <person name="Han C."/>
            <person name="Tapia R."/>
            <person name="Gilna P."/>
            <person name="Schmutz J."/>
            <person name="Larimer F."/>
            <person name="Land M."/>
            <person name="Hauser L."/>
            <person name="Kyrpides N."/>
            <person name="Mikhailova N."/>
            <person name="Janssen P.H."/>
            <person name="Kuske C.R."/>
            <person name="Richardson P."/>
        </authorList>
    </citation>
    <scope>NUCLEOTIDE SEQUENCE</scope>
    <source>
        <strain evidence="2">Ellin6076</strain>
    </source>
</reference>
<dbReference type="OrthoDB" id="129568at2"/>
<dbReference type="HOGENOM" id="CLU_1766804_0_0_0"/>
<protein>
    <submittedName>
        <fullName evidence="2">Uncharacterized protein</fullName>
    </submittedName>
</protein>
<evidence type="ECO:0000256" key="1">
    <source>
        <dbReference type="SAM" id="Phobius"/>
    </source>
</evidence>
<dbReference type="STRING" id="234267.Acid_4791"/>
<organism evidence="2">
    <name type="scientific">Solibacter usitatus (strain Ellin6076)</name>
    <dbReference type="NCBI Taxonomy" id="234267"/>
    <lineage>
        <taxon>Bacteria</taxon>
        <taxon>Pseudomonadati</taxon>
        <taxon>Acidobacteriota</taxon>
        <taxon>Terriglobia</taxon>
        <taxon>Bryobacterales</taxon>
        <taxon>Solibacteraceae</taxon>
        <taxon>Candidatus Solibacter</taxon>
    </lineage>
</organism>
<keyword evidence="1" id="KW-1133">Transmembrane helix</keyword>
<keyword evidence="1" id="KW-0812">Transmembrane</keyword>
<accession>Q01X65</accession>
<evidence type="ECO:0000313" key="2">
    <source>
        <dbReference type="EMBL" id="ABJ85750.1"/>
    </source>
</evidence>